<sequence length="102" mass="10437">MADPFAACRARPAGHGRLAGVRQALAGSTGGTAVDDLVLLVGSYGVDGSVDGWSCLAARLSGPRSSLITPTCPAELTLSRFESRATASNRKGDTKVNFVTVT</sequence>
<accession>A0A9W6QHG9</accession>
<reference evidence="1" key="1">
    <citation type="submission" date="2023-02" db="EMBL/GenBank/DDBJ databases">
        <title>Actinokineospora globicatena NBRC 15670.</title>
        <authorList>
            <person name="Ichikawa N."/>
            <person name="Sato H."/>
            <person name="Tonouchi N."/>
        </authorList>
    </citation>
    <scope>NUCLEOTIDE SEQUENCE</scope>
    <source>
        <strain evidence="1">NBRC 15670</strain>
    </source>
</reference>
<gene>
    <name evidence="1" type="ORF">Aglo03_09620</name>
</gene>
<proteinExistence type="predicted"/>
<dbReference type="EMBL" id="BSSD01000001">
    <property type="protein sequence ID" value="GLW90146.1"/>
    <property type="molecule type" value="Genomic_DNA"/>
</dbReference>
<organism evidence="1 2">
    <name type="scientific">Actinokineospora globicatena</name>
    <dbReference type="NCBI Taxonomy" id="103729"/>
    <lineage>
        <taxon>Bacteria</taxon>
        <taxon>Bacillati</taxon>
        <taxon>Actinomycetota</taxon>
        <taxon>Actinomycetes</taxon>
        <taxon>Pseudonocardiales</taxon>
        <taxon>Pseudonocardiaceae</taxon>
        <taxon>Actinokineospora</taxon>
    </lineage>
</organism>
<dbReference type="AlphaFoldDB" id="A0A9W6QHG9"/>
<evidence type="ECO:0000313" key="1">
    <source>
        <dbReference type="EMBL" id="GLW90146.1"/>
    </source>
</evidence>
<protein>
    <submittedName>
        <fullName evidence="1">Uncharacterized protein</fullName>
    </submittedName>
</protein>
<evidence type="ECO:0000313" key="2">
    <source>
        <dbReference type="Proteomes" id="UP001165042"/>
    </source>
</evidence>
<dbReference type="Proteomes" id="UP001165042">
    <property type="component" value="Unassembled WGS sequence"/>
</dbReference>
<comment type="caution">
    <text evidence="1">The sequence shown here is derived from an EMBL/GenBank/DDBJ whole genome shotgun (WGS) entry which is preliminary data.</text>
</comment>
<keyword evidence="2" id="KW-1185">Reference proteome</keyword>
<name>A0A9W6QHG9_9PSEU</name>